<name>F4WXX3_ACREC</name>
<sequence length="52" mass="5656">MLQKRPAVSGFSGRSQRDEKEGVGAIFDVAGGKRVFKIQRDIRTGTKCCGVN</sequence>
<gene>
    <name evidence="1" type="ORF">G5I_10827</name>
</gene>
<dbReference type="InParanoid" id="F4WXX3"/>
<dbReference type="Proteomes" id="UP000007755">
    <property type="component" value="Unassembled WGS sequence"/>
</dbReference>
<dbReference type="AlphaFoldDB" id="F4WXX3"/>
<protein>
    <submittedName>
        <fullName evidence="1">Uncharacterized protein</fullName>
    </submittedName>
</protein>
<dbReference type="EMBL" id="GL888434">
    <property type="protein sequence ID" value="EGI60909.1"/>
    <property type="molecule type" value="Genomic_DNA"/>
</dbReference>
<proteinExistence type="predicted"/>
<reference evidence="1" key="1">
    <citation type="submission" date="2011-02" db="EMBL/GenBank/DDBJ databases">
        <title>The genome of the leaf-cutting ant Acromyrmex echinatior suggests key adaptations to social evolution and fungus farming.</title>
        <authorList>
            <person name="Nygaard S."/>
            <person name="Zhang G."/>
        </authorList>
    </citation>
    <scope>NUCLEOTIDE SEQUENCE</scope>
</reference>
<evidence type="ECO:0000313" key="1">
    <source>
        <dbReference type="EMBL" id="EGI60909.1"/>
    </source>
</evidence>
<evidence type="ECO:0000313" key="2">
    <source>
        <dbReference type="Proteomes" id="UP000007755"/>
    </source>
</evidence>
<accession>F4WXX3</accession>
<organism evidence="2">
    <name type="scientific">Acromyrmex echinatior</name>
    <name type="common">Panamanian leafcutter ant</name>
    <name type="synonym">Acromyrmex octospinosus echinatior</name>
    <dbReference type="NCBI Taxonomy" id="103372"/>
    <lineage>
        <taxon>Eukaryota</taxon>
        <taxon>Metazoa</taxon>
        <taxon>Ecdysozoa</taxon>
        <taxon>Arthropoda</taxon>
        <taxon>Hexapoda</taxon>
        <taxon>Insecta</taxon>
        <taxon>Pterygota</taxon>
        <taxon>Neoptera</taxon>
        <taxon>Endopterygota</taxon>
        <taxon>Hymenoptera</taxon>
        <taxon>Apocrita</taxon>
        <taxon>Aculeata</taxon>
        <taxon>Formicoidea</taxon>
        <taxon>Formicidae</taxon>
        <taxon>Myrmicinae</taxon>
        <taxon>Acromyrmex</taxon>
    </lineage>
</organism>
<keyword evidence="2" id="KW-1185">Reference proteome</keyword>